<accession>A0AAW4C1G9</accession>
<evidence type="ECO:0000313" key="2">
    <source>
        <dbReference type="Proteomes" id="UP000639504"/>
    </source>
</evidence>
<sequence length="56" mass="6439">MASINNRVDDELKARACKELKRSKTKSSDEDDKVLIARVEKRLASPQRVKVRLDDL</sequence>
<dbReference type="Proteomes" id="UP000639504">
    <property type="component" value="Unassembled WGS sequence"/>
</dbReference>
<dbReference type="AlphaFoldDB" id="A0AAW4C1G9"/>
<dbReference type="Gene3D" id="6.10.250.2570">
    <property type="match status" value="1"/>
</dbReference>
<dbReference type="EMBL" id="JADLKB010000034">
    <property type="protein sequence ID" value="MBF8738149.1"/>
    <property type="molecule type" value="Genomic_DNA"/>
</dbReference>
<organism evidence="1 2">
    <name type="scientific">Pseudomonas putida</name>
    <name type="common">Arthrobacter siderocapsulatus</name>
    <dbReference type="NCBI Taxonomy" id="303"/>
    <lineage>
        <taxon>Bacteria</taxon>
        <taxon>Pseudomonadati</taxon>
        <taxon>Pseudomonadota</taxon>
        <taxon>Gammaproteobacteria</taxon>
        <taxon>Pseudomonadales</taxon>
        <taxon>Pseudomonadaceae</taxon>
        <taxon>Pseudomonas</taxon>
    </lineage>
</organism>
<evidence type="ECO:0000313" key="1">
    <source>
        <dbReference type="EMBL" id="MBF8738149.1"/>
    </source>
</evidence>
<gene>
    <name evidence="1" type="ORF">IR015_22345</name>
</gene>
<dbReference type="RefSeq" id="WP_196183454.1">
    <property type="nucleotide sequence ID" value="NZ_JADLJW010000039.1"/>
</dbReference>
<comment type="caution">
    <text evidence="1">The sequence shown here is derived from an EMBL/GenBank/DDBJ whole genome shotgun (WGS) entry which is preliminary data.</text>
</comment>
<proteinExistence type="predicted"/>
<protein>
    <submittedName>
        <fullName evidence="1">Type II toxin-antitoxin system RelB/DinJ family antitoxin</fullName>
    </submittedName>
</protein>
<name>A0AAW4C1G9_PSEPU</name>
<reference evidence="1" key="1">
    <citation type="submission" date="2020-10" db="EMBL/GenBank/DDBJ databases">
        <title>Genome sequences of Pseudomonas isolates.</title>
        <authorList>
            <person name="Wessels L."/>
            <person name="Reich F."/>
            <person name="Hammerl J."/>
        </authorList>
    </citation>
    <scope>NUCLEOTIDE SEQUENCE</scope>
    <source>
        <strain evidence="1">20-MO00640-0</strain>
    </source>
</reference>